<keyword evidence="5" id="KW-0107">Calcium channel</keyword>
<dbReference type="Pfam" id="PF00520">
    <property type="entry name" value="Ion_trans"/>
    <property type="match status" value="1"/>
</dbReference>
<keyword evidence="11 15" id="KW-0472">Membrane</keyword>
<organism evidence="17">
    <name type="scientific">Alexandrium monilatum</name>
    <dbReference type="NCBI Taxonomy" id="311494"/>
    <lineage>
        <taxon>Eukaryota</taxon>
        <taxon>Sar</taxon>
        <taxon>Alveolata</taxon>
        <taxon>Dinophyceae</taxon>
        <taxon>Gonyaulacales</taxon>
        <taxon>Pyrocystaceae</taxon>
        <taxon>Alexandrium</taxon>
    </lineage>
</organism>
<feature type="region of interest" description="Disordered" evidence="14">
    <location>
        <begin position="1"/>
        <end position="22"/>
    </location>
</feature>
<feature type="transmembrane region" description="Helical" evidence="15">
    <location>
        <begin position="415"/>
        <end position="433"/>
    </location>
</feature>
<evidence type="ECO:0000256" key="10">
    <source>
        <dbReference type="ARBA" id="ARBA00023065"/>
    </source>
</evidence>
<feature type="compositionally biased region" description="Pro residues" evidence="14">
    <location>
        <begin position="1"/>
        <end position="11"/>
    </location>
</feature>
<keyword evidence="4" id="KW-0109">Calcium transport</keyword>
<evidence type="ECO:0000256" key="14">
    <source>
        <dbReference type="SAM" id="MobiDB-lite"/>
    </source>
</evidence>
<dbReference type="InterPro" id="IPR018247">
    <property type="entry name" value="EF_Hand_1_Ca_BS"/>
</dbReference>
<dbReference type="InterPro" id="IPR002048">
    <property type="entry name" value="EF_hand_dom"/>
</dbReference>
<dbReference type="SUPFAM" id="SSF81324">
    <property type="entry name" value="Voltage-gated potassium channels"/>
    <property type="match status" value="1"/>
</dbReference>
<keyword evidence="13" id="KW-0407">Ion channel</keyword>
<dbReference type="InterPro" id="IPR005821">
    <property type="entry name" value="Ion_trans_dom"/>
</dbReference>
<dbReference type="PROSITE" id="PS50222">
    <property type="entry name" value="EF_HAND_2"/>
    <property type="match status" value="1"/>
</dbReference>
<name>A0A7S4QBX5_9DINO</name>
<dbReference type="SUPFAM" id="SSF47473">
    <property type="entry name" value="EF-hand"/>
    <property type="match status" value="1"/>
</dbReference>
<dbReference type="AlphaFoldDB" id="A0A7S4QBX5"/>
<evidence type="ECO:0000256" key="8">
    <source>
        <dbReference type="ARBA" id="ARBA00022882"/>
    </source>
</evidence>
<comment type="subcellular location">
    <subcellularLocation>
        <location evidence="1">Membrane</location>
        <topology evidence="1">Multi-pass membrane protein</topology>
    </subcellularLocation>
</comment>
<evidence type="ECO:0000256" key="3">
    <source>
        <dbReference type="ARBA" id="ARBA00022553"/>
    </source>
</evidence>
<keyword evidence="10" id="KW-0406">Ion transport</keyword>
<keyword evidence="6 15" id="KW-0812">Transmembrane</keyword>
<keyword evidence="3" id="KW-0597">Phosphoprotein</keyword>
<dbReference type="PROSITE" id="PS00018">
    <property type="entry name" value="EF_HAND_1"/>
    <property type="match status" value="1"/>
</dbReference>
<evidence type="ECO:0000256" key="2">
    <source>
        <dbReference type="ARBA" id="ARBA00022448"/>
    </source>
</evidence>
<keyword evidence="9 15" id="KW-1133">Transmembrane helix</keyword>
<evidence type="ECO:0000256" key="12">
    <source>
        <dbReference type="ARBA" id="ARBA00023180"/>
    </source>
</evidence>
<gene>
    <name evidence="17" type="ORF">AMON00008_LOCUS17930</name>
</gene>
<evidence type="ECO:0000256" key="5">
    <source>
        <dbReference type="ARBA" id="ARBA00022673"/>
    </source>
</evidence>
<dbReference type="Gene3D" id="1.10.287.70">
    <property type="match status" value="1"/>
</dbReference>
<evidence type="ECO:0000259" key="16">
    <source>
        <dbReference type="PROSITE" id="PS50222"/>
    </source>
</evidence>
<dbReference type="Gene3D" id="1.20.120.350">
    <property type="entry name" value="Voltage-gated potassium channels. Chain C"/>
    <property type="match status" value="1"/>
</dbReference>
<feature type="transmembrane region" description="Helical" evidence="15">
    <location>
        <begin position="297"/>
        <end position="316"/>
    </location>
</feature>
<dbReference type="InterPro" id="IPR011992">
    <property type="entry name" value="EF-hand-dom_pair"/>
</dbReference>
<evidence type="ECO:0000256" key="13">
    <source>
        <dbReference type="ARBA" id="ARBA00023303"/>
    </source>
</evidence>
<dbReference type="GO" id="GO:0005891">
    <property type="term" value="C:voltage-gated calcium channel complex"/>
    <property type="evidence" value="ECO:0007669"/>
    <property type="project" value="TreeGrafter"/>
</dbReference>
<dbReference type="InterPro" id="IPR027359">
    <property type="entry name" value="Volt_channel_dom_sf"/>
</dbReference>
<keyword evidence="2" id="KW-0813">Transport</keyword>
<dbReference type="GO" id="GO:0008331">
    <property type="term" value="F:high voltage-gated calcium channel activity"/>
    <property type="evidence" value="ECO:0007669"/>
    <property type="project" value="TreeGrafter"/>
</dbReference>
<evidence type="ECO:0000256" key="4">
    <source>
        <dbReference type="ARBA" id="ARBA00022568"/>
    </source>
</evidence>
<evidence type="ECO:0000313" key="17">
    <source>
        <dbReference type="EMBL" id="CAE4578830.1"/>
    </source>
</evidence>
<dbReference type="InterPro" id="IPR050599">
    <property type="entry name" value="VDCC_alpha-1_subunit"/>
</dbReference>
<keyword evidence="7" id="KW-0106">Calcium</keyword>
<keyword evidence="12" id="KW-0325">Glycoprotein</keyword>
<feature type="domain" description="EF-hand" evidence="16">
    <location>
        <begin position="576"/>
        <end position="611"/>
    </location>
</feature>
<evidence type="ECO:0000256" key="7">
    <source>
        <dbReference type="ARBA" id="ARBA00022837"/>
    </source>
</evidence>
<accession>A0A7S4QBX5</accession>
<dbReference type="EMBL" id="HBNR01026523">
    <property type="protein sequence ID" value="CAE4578830.1"/>
    <property type="molecule type" value="Transcribed_RNA"/>
</dbReference>
<sequence length="664" mass="71535">MLNAPAEPPEPAAEKPGEASCSCGGVARRRAELRAVLEEVLDQKLGEAGLDPQGQWERELRQQALFQRVLRGWSVDSFEAIHESFTAKKGSFSSTATSPTLSSRSGLLAYDEPAGCGSGAPGSAAAAPAARCSCGETKCRCGSSGAAPFKPELPLSRLTPRSTEGRRSGLVCPVSPGVTVHPSEGSGAVEAWGEGSLSPEPVMMRRDSTFSCGLSSVARTTRRSQRCLIKGTPDAAARARIVDGDASLASRCHSVCCRLVTGSYFDSVVCALICLNALSLGIQTDYVASSRTMVVPLGFRVVEGIFCGIFTLELVLRMFVYRLSFFTRAGWTWNVFDCVVVGLQLLEELLAALSSEGSGESQGEQSEGIIPNNLSFTRVLRILRLIRVIRIVRILRLIRELRTLVSSISNSLKSLGWTVLLLLLMIYTVSLYITQMVTDHLIGSASAESPHAEALRRYYGSLGASMLSLFESVTGGVDWDSLVYPLIMEISPLMAVLFVLFIAFAILAMMNVVTGVFVESVLLSAKADRDIYLMNSAREIFKSVDGGINSGILSWDDFQEKLATPQMQDFFKHIDVDVSEAKGLFRLLDTDGSGSISADEFLNGCIRLRGPAKALDAAVLIEEVKLVRRDVREWSRGPRGDGRVALQVAASEPRLRAAGGGPGQ</sequence>
<dbReference type="PANTHER" id="PTHR45628:SF7">
    <property type="entry name" value="VOLTAGE-DEPENDENT CALCIUM CHANNEL TYPE A SUBUNIT ALPHA-1"/>
    <property type="match status" value="1"/>
</dbReference>
<feature type="transmembrane region" description="Helical" evidence="15">
    <location>
        <begin position="493"/>
        <end position="518"/>
    </location>
</feature>
<evidence type="ECO:0000256" key="6">
    <source>
        <dbReference type="ARBA" id="ARBA00022692"/>
    </source>
</evidence>
<dbReference type="GO" id="GO:0098703">
    <property type="term" value="P:calcium ion import across plasma membrane"/>
    <property type="evidence" value="ECO:0007669"/>
    <property type="project" value="TreeGrafter"/>
</dbReference>
<reference evidence="17" key="1">
    <citation type="submission" date="2021-01" db="EMBL/GenBank/DDBJ databases">
        <authorList>
            <person name="Corre E."/>
            <person name="Pelletier E."/>
            <person name="Niang G."/>
            <person name="Scheremetjew M."/>
            <person name="Finn R."/>
            <person name="Kale V."/>
            <person name="Holt S."/>
            <person name="Cochrane G."/>
            <person name="Meng A."/>
            <person name="Brown T."/>
            <person name="Cohen L."/>
        </authorList>
    </citation>
    <scope>NUCLEOTIDE SEQUENCE</scope>
    <source>
        <strain evidence="17">CCMP3105</strain>
    </source>
</reference>
<dbReference type="Gene3D" id="1.10.238.10">
    <property type="entry name" value="EF-hand"/>
    <property type="match status" value="1"/>
</dbReference>
<evidence type="ECO:0000256" key="9">
    <source>
        <dbReference type="ARBA" id="ARBA00022989"/>
    </source>
</evidence>
<protein>
    <recommendedName>
        <fullName evidence="16">EF-hand domain-containing protein</fullName>
    </recommendedName>
</protein>
<proteinExistence type="predicted"/>
<evidence type="ECO:0000256" key="11">
    <source>
        <dbReference type="ARBA" id="ARBA00023136"/>
    </source>
</evidence>
<dbReference type="PANTHER" id="PTHR45628">
    <property type="entry name" value="VOLTAGE-DEPENDENT CALCIUM CHANNEL TYPE A SUBUNIT ALPHA-1"/>
    <property type="match status" value="1"/>
</dbReference>
<keyword evidence="8" id="KW-0851">Voltage-gated channel</keyword>
<dbReference type="GO" id="GO:0005509">
    <property type="term" value="F:calcium ion binding"/>
    <property type="evidence" value="ECO:0007669"/>
    <property type="project" value="InterPro"/>
</dbReference>
<evidence type="ECO:0000256" key="1">
    <source>
        <dbReference type="ARBA" id="ARBA00004141"/>
    </source>
</evidence>
<evidence type="ECO:0000256" key="15">
    <source>
        <dbReference type="SAM" id="Phobius"/>
    </source>
</evidence>
<dbReference type="SMART" id="SM00054">
    <property type="entry name" value="EFh"/>
    <property type="match status" value="1"/>
</dbReference>